<dbReference type="Gene3D" id="2.130.10.10">
    <property type="entry name" value="YVTN repeat-like/Quinoprotein amine dehydrogenase"/>
    <property type="match status" value="1"/>
</dbReference>
<dbReference type="Pfam" id="PF13360">
    <property type="entry name" value="PQQ_2"/>
    <property type="match status" value="1"/>
</dbReference>
<evidence type="ECO:0000256" key="1">
    <source>
        <dbReference type="SAM" id="SignalP"/>
    </source>
</evidence>
<reference evidence="3 4" key="1">
    <citation type="submission" date="2021-03" db="EMBL/GenBank/DDBJ databases">
        <title>Antimicrobial resistance genes in bacteria isolated from Japanese honey, and their potential for conferring macrolide and lincosamide resistance in the American foulbrood pathogen Paenibacillus larvae.</title>
        <authorList>
            <person name="Okamoto M."/>
            <person name="Kumagai M."/>
            <person name="Kanamori H."/>
            <person name="Takamatsu D."/>
        </authorList>
    </citation>
    <scope>NUCLEOTIDE SEQUENCE [LARGE SCALE GENOMIC DNA]</scope>
    <source>
        <strain evidence="3 4">J21TS3</strain>
    </source>
</reference>
<dbReference type="InterPro" id="IPR015943">
    <property type="entry name" value="WD40/YVTN_repeat-like_dom_sf"/>
</dbReference>
<evidence type="ECO:0000313" key="4">
    <source>
        <dbReference type="Proteomes" id="UP000680638"/>
    </source>
</evidence>
<gene>
    <name evidence="3" type="ORF">J21TS3_15070</name>
</gene>
<dbReference type="PANTHER" id="PTHR34512">
    <property type="entry name" value="CELL SURFACE PROTEIN"/>
    <property type="match status" value="1"/>
</dbReference>
<dbReference type="PANTHER" id="PTHR34512:SF30">
    <property type="entry name" value="OUTER MEMBRANE PROTEIN ASSEMBLY FACTOR BAMB"/>
    <property type="match status" value="1"/>
</dbReference>
<sequence>MIMKKQTKLIHATALTATLLCGTVSLPAAIHADAPAVSAGFSGGQAIKAPVQKPLWTAAVDPGSKAAVTDDGTVLAFSGKKLIALNLATGKKAFAYGSNLKPSVQYLKGTAYGVGEDGHVYAFHAKTGKELWKTAAGLSDADEPIVIGDTVYVTKKQTLIALDAATGKPRWKAVEDQAETAGNLSLEAEGIIFMSNSISGAYSYSQLKAIDKKTGKTLWKAPFQAEPLAVRDGLVYSRREASLFDEEDPDEPPHITLSVLNAKTGEKVGERVYSWNRTNNSRSAGFAGSMLLSGNDLYLVTEDAIHQYDFAHYEKNGKPVKKWNKPSYPIDLTGSVHAGRIYFSIYDGYSIGGMKLVDGQEVQWGADNPVVRTEIYGNGVYIGQSDGVFHGYNLQTTAPAFTVNTGSRNYGPTLRSGSTLIIQAQDNGRLIAVQVPKALQ</sequence>
<feature type="signal peptide" evidence="1">
    <location>
        <begin position="1"/>
        <end position="28"/>
    </location>
</feature>
<protein>
    <recommendedName>
        <fullName evidence="2">Pyrrolo-quinoline quinone repeat domain-containing protein</fullName>
    </recommendedName>
</protein>
<feature type="chain" id="PRO_5046573832" description="Pyrrolo-quinoline quinone repeat domain-containing protein" evidence="1">
    <location>
        <begin position="29"/>
        <end position="440"/>
    </location>
</feature>
<accession>A0ABQ4LTS7</accession>
<comment type="caution">
    <text evidence="3">The sequence shown here is derived from an EMBL/GenBank/DDBJ whole genome shotgun (WGS) entry which is preliminary data.</text>
</comment>
<feature type="domain" description="Pyrrolo-quinoline quinone repeat" evidence="2">
    <location>
        <begin position="53"/>
        <end position="184"/>
    </location>
</feature>
<dbReference type="InterPro" id="IPR002372">
    <property type="entry name" value="PQQ_rpt_dom"/>
</dbReference>
<dbReference type="EMBL" id="BORW01000005">
    <property type="protein sequence ID" value="GIO66686.1"/>
    <property type="molecule type" value="Genomic_DNA"/>
</dbReference>
<proteinExistence type="predicted"/>
<keyword evidence="4" id="KW-1185">Reference proteome</keyword>
<evidence type="ECO:0000259" key="2">
    <source>
        <dbReference type="Pfam" id="PF13360"/>
    </source>
</evidence>
<dbReference type="SUPFAM" id="SSF50998">
    <property type="entry name" value="Quinoprotein alcohol dehydrogenase-like"/>
    <property type="match status" value="1"/>
</dbReference>
<dbReference type="Proteomes" id="UP000680638">
    <property type="component" value="Unassembled WGS sequence"/>
</dbReference>
<organism evidence="3 4">
    <name type="scientific">Paenibacillus cookii</name>
    <dbReference type="NCBI Taxonomy" id="157839"/>
    <lineage>
        <taxon>Bacteria</taxon>
        <taxon>Bacillati</taxon>
        <taxon>Bacillota</taxon>
        <taxon>Bacilli</taxon>
        <taxon>Bacillales</taxon>
        <taxon>Paenibacillaceae</taxon>
        <taxon>Paenibacillus</taxon>
    </lineage>
</organism>
<name>A0ABQ4LTS7_9BACL</name>
<dbReference type="InterPro" id="IPR011047">
    <property type="entry name" value="Quinoprotein_ADH-like_sf"/>
</dbReference>
<evidence type="ECO:0000313" key="3">
    <source>
        <dbReference type="EMBL" id="GIO66686.1"/>
    </source>
</evidence>
<dbReference type="InterPro" id="IPR018391">
    <property type="entry name" value="PQQ_b-propeller_rpt"/>
</dbReference>
<keyword evidence="1" id="KW-0732">Signal</keyword>
<dbReference type="SMART" id="SM00564">
    <property type="entry name" value="PQQ"/>
    <property type="match status" value="5"/>
</dbReference>